<accession>J3LGP5</accession>
<dbReference type="EnsemblPlants" id="OB02G38120.1">
    <property type="protein sequence ID" value="OB02G38120.1"/>
    <property type="gene ID" value="OB02G38120"/>
</dbReference>
<dbReference type="Proteomes" id="UP000006038">
    <property type="component" value="Unassembled WGS sequence"/>
</dbReference>
<reference evidence="1" key="1">
    <citation type="submission" date="2013-04" db="UniProtKB">
        <authorList>
            <consortium name="EnsemblPlants"/>
        </authorList>
    </citation>
    <scope>IDENTIFICATION</scope>
</reference>
<evidence type="ECO:0000313" key="2">
    <source>
        <dbReference type="Proteomes" id="UP000006038"/>
    </source>
</evidence>
<protein>
    <submittedName>
        <fullName evidence="1">Uncharacterized protein</fullName>
    </submittedName>
</protein>
<dbReference type="AlphaFoldDB" id="J3LGP5"/>
<organism evidence="1">
    <name type="scientific">Oryza brachyantha</name>
    <name type="common">malo sina</name>
    <dbReference type="NCBI Taxonomy" id="4533"/>
    <lineage>
        <taxon>Eukaryota</taxon>
        <taxon>Viridiplantae</taxon>
        <taxon>Streptophyta</taxon>
        <taxon>Embryophyta</taxon>
        <taxon>Tracheophyta</taxon>
        <taxon>Spermatophyta</taxon>
        <taxon>Magnoliopsida</taxon>
        <taxon>Liliopsida</taxon>
        <taxon>Poales</taxon>
        <taxon>Poaceae</taxon>
        <taxon>BOP clade</taxon>
        <taxon>Oryzoideae</taxon>
        <taxon>Oryzeae</taxon>
        <taxon>Oryzinae</taxon>
        <taxon>Oryza</taxon>
    </lineage>
</organism>
<evidence type="ECO:0000313" key="1">
    <source>
        <dbReference type="EnsemblPlants" id="OB02G38120.1"/>
    </source>
</evidence>
<keyword evidence="2" id="KW-1185">Reference proteome</keyword>
<dbReference type="HOGENOM" id="CLU_2376203_0_0_1"/>
<proteinExistence type="predicted"/>
<dbReference type="Gramene" id="OB02G38120.1">
    <property type="protein sequence ID" value="OB02G38120.1"/>
    <property type="gene ID" value="OB02G38120"/>
</dbReference>
<name>J3LGP5_ORYBR</name>
<sequence length="95" mass="11013">MVYNAYVGWAERQMGYEAKTMLASRVSAPEVSLKVKTHFVYLIVFDADVYHRVIMFCYTELHIRANCLPFLRHSFSILYGMLKTESSQQAFSSFA</sequence>